<dbReference type="Gene3D" id="2.40.50.1070">
    <property type="match status" value="1"/>
</dbReference>
<dbReference type="EC" id="2.1.1.35" evidence="4"/>
<keyword evidence="1 6" id="KW-0489">Methyltransferase</keyword>
<accession>A0A813XSE8</accession>
<dbReference type="AlphaFoldDB" id="A0A813XSE8"/>
<dbReference type="GO" id="GO:0030697">
    <property type="term" value="F:tRNA (uracil(54)-C5)-methyltransferase activity, S-adenosyl methionine-dependent"/>
    <property type="evidence" value="ECO:0007669"/>
    <property type="project" value="UniProtKB-EC"/>
</dbReference>
<evidence type="ECO:0000256" key="2">
    <source>
        <dbReference type="ARBA" id="ARBA00022679"/>
    </source>
</evidence>
<dbReference type="Proteomes" id="UP000663829">
    <property type="component" value="Unassembled WGS sequence"/>
</dbReference>
<evidence type="ECO:0000256" key="3">
    <source>
        <dbReference type="ARBA" id="ARBA00022691"/>
    </source>
</evidence>
<name>A0A813XSE8_9BILA</name>
<proteinExistence type="inferred from homology"/>
<dbReference type="EMBL" id="CAJNOQ010001181">
    <property type="protein sequence ID" value="CAF0874725.1"/>
    <property type="molecule type" value="Genomic_DNA"/>
</dbReference>
<comment type="catalytic activity">
    <reaction evidence="5">
        <text>uridine(54) in tRNA + S-adenosyl-L-methionine = 5-methyluridine(54) in tRNA + S-adenosyl-L-homocysteine + H(+)</text>
        <dbReference type="Rhea" id="RHEA:42712"/>
        <dbReference type="Rhea" id="RHEA-COMP:10167"/>
        <dbReference type="Rhea" id="RHEA-COMP:10193"/>
        <dbReference type="ChEBI" id="CHEBI:15378"/>
        <dbReference type="ChEBI" id="CHEBI:57856"/>
        <dbReference type="ChEBI" id="CHEBI:59789"/>
        <dbReference type="ChEBI" id="CHEBI:65315"/>
        <dbReference type="ChEBI" id="CHEBI:74447"/>
        <dbReference type="EC" id="2.1.1.35"/>
    </reaction>
    <physiologicalReaction direction="left-to-right" evidence="5">
        <dbReference type="Rhea" id="RHEA:42713"/>
    </physiologicalReaction>
</comment>
<feature type="binding site" evidence="6">
    <location>
        <position position="417"/>
    </location>
    <ligand>
        <name>S-adenosyl-L-methionine</name>
        <dbReference type="ChEBI" id="CHEBI:59789"/>
    </ligand>
</feature>
<comment type="caution">
    <text evidence="6">Lacks conserved residue(s) required for the propagation of feature annotation.</text>
</comment>
<dbReference type="SUPFAM" id="SSF53335">
    <property type="entry name" value="S-adenosyl-L-methionine-dependent methyltransferases"/>
    <property type="match status" value="1"/>
</dbReference>
<protein>
    <recommendedName>
        <fullName evidence="4">tRNA (uracil(54)-C(5))-methyltransferase</fullName>
        <ecNumber evidence="4">2.1.1.35</ecNumber>
    </recommendedName>
</protein>
<dbReference type="GO" id="GO:0032259">
    <property type="term" value="P:methylation"/>
    <property type="evidence" value="ECO:0007669"/>
    <property type="project" value="UniProtKB-KW"/>
</dbReference>
<dbReference type="InterPro" id="IPR045850">
    <property type="entry name" value="TRM2_met"/>
</dbReference>
<dbReference type="PROSITE" id="PS51687">
    <property type="entry name" value="SAM_MT_RNA_M5U"/>
    <property type="match status" value="1"/>
</dbReference>
<dbReference type="PANTHER" id="PTHR45904:SF1">
    <property type="entry name" value="TRNA (URACIL-5-)-METHYLTRANSFERASE HOMOLOG B"/>
    <property type="match status" value="1"/>
</dbReference>
<evidence type="ECO:0000313" key="8">
    <source>
        <dbReference type="EMBL" id="CAF3661711.1"/>
    </source>
</evidence>
<comment type="similarity">
    <text evidence="6">Belongs to the class I-like SAM-binding methyltransferase superfamily. RNA M5U methyltransferase family.</text>
</comment>
<reference evidence="7" key="1">
    <citation type="submission" date="2021-02" db="EMBL/GenBank/DDBJ databases">
        <authorList>
            <person name="Nowell W R."/>
        </authorList>
    </citation>
    <scope>NUCLEOTIDE SEQUENCE</scope>
</reference>
<dbReference type="GO" id="GO:0006396">
    <property type="term" value="P:RNA processing"/>
    <property type="evidence" value="ECO:0007669"/>
    <property type="project" value="InterPro"/>
</dbReference>
<evidence type="ECO:0000256" key="5">
    <source>
        <dbReference type="ARBA" id="ARBA00047278"/>
    </source>
</evidence>
<dbReference type="EMBL" id="CAJOBC010001181">
    <property type="protein sequence ID" value="CAF3661711.1"/>
    <property type="molecule type" value="Genomic_DNA"/>
</dbReference>
<feature type="binding site" evidence="6">
    <location>
        <position position="362"/>
    </location>
    <ligand>
        <name>S-adenosyl-L-methionine</name>
        <dbReference type="ChEBI" id="CHEBI:59789"/>
    </ligand>
</feature>
<keyword evidence="2 6" id="KW-0808">Transferase</keyword>
<gene>
    <name evidence="7" type="ORF">GPM918_LOCUS7287</name>
    <name evidence="8" type="ORF">SRO942_LOCUS7287</name>
</gene>
<sequence length="500" mass="57588">MSFNFRLKSDKLFFHFITYLKRYASSRVEPFPIPFHTVKPELAPQQYINKTVTYAEDITVENQHEKLFNLLLPLWKTPYDEQLKIKQTMVNQTFEQIGRAILWDRRIDTRVLKHIEFRKGDFCHVESIIPSVFIENYRSKDDLSCGFSVDGQKTIGFYINSKNGKSSRSVCVPPLYLPNMKTKHKIVTKHLNLFIKHHSLAIMENVSENYMKKNQYWRSAIIKTNEKNELMLIIIVHPQTLSKDELNTMKQDLVNYFINGDGRECNITSLYFQPCAHSRCFGDYELLYGDEYLFEIYNGKKFRISVESPLVGNKQAMESVYELVMKHAQIDKDTIVLDIGGSGIGVYSVLSSPLAKRVYSIEPLQSAIADGQYNAKLNNCEDNIQWMYGFDEAQLHRVIQKVGEMNGTDTKIVAIVNPSRFDLSSKATAALRSVGNVQKLIYVSAKVDQHAMYHFYELSAGDKSKKTVLNNAFVLTKVYPVDAFPHTINSEVVIIFDRVN</sequence>
<comment type="caution">
    <text evidence="7">The sequence shown here is derived from an EMBL/GenBank/DDBJ whole genome shotgun (WGS) entry which is preliminary data.</text>
</comment>
<dbReference type="InterPro" id="IPR029063">
    <property type="entry name" value="SAM-dependent_MTases_sf"/>
</dbReference>
<dbReference type="OrthoDB" id="10250660at2759"/>
<dbReference type="Proteomes" id="UP000681722">
    <property type="component" value="Unassembled WGS sequence"/>
</dbReference>
<dbReference type="Gene3D" id="3.40.50.150">
    <property type="entry name" value="Vaccinia Virus protein VP39"/>
    <property type="match status" value="1"/>
</dbReference>
<evidence type="ECO:0000256" key="6">
    <source>
        <dbReference type="PROSITE-ProRule" id="PRU01024"/>
    </source>
</evidence>
<dbReference type="PANTHER" id="PTHR45904">
    <property type="entry name" value="TRNA (URACIL-5-)-METHYLTRANSFERASE"/>
    <property type="match status" value="1"/>
</dbReference>
<keyword evidence="3 6" id="KW-0949">S-adenosyl-L-methionine</keyword>
<evidence type="ECO:0000313" key="7">
    <source>
        <dbReference type="EMBL" id="CAF0874725.1"/>
    </source>
</evidence>
<organism evidence="7 9">
    <name type="scientific">Didymodactylos carnosus</name>
    <dbReference type="NCBI Taxonomy" id="1234261"/>
    <lineage>
        <taxon>Eukaryota</taxon>
        <taxon>Metazoa</taxon>
        <taxon>Spiralia</taxon>
        <taxon>Gnathifera</taxon>
        <taxon>Rotifera</taxon>
        <taxon>Eurotatoria</taxon>
        <taxon>Bdelloidea</taxon>
        <taxon>Philodinida</taxon>
        <taxon>Philodinidae</taxon>
        <taxon>Didymodactylos</taxon>
    </lineage>
</organism>
<evidence type="ECO:0000313" key="9">
    <source>
        <dbReference type="Proteomes" id="UP000663829"/>
    </source>
</evidence>
<keyword evidence="9" id="KW-1185">Reference proteome</keyword>
<dbReference type="InterPro" id="IPR010280">
    <property type="entry name" value="U5_MeTrfase_fam"/>
</dbReference>
<dbReference type="GO" id="GO:0003723">
    <property type="term" value="F:RNA binding"/>
    <property type="evidence" value="ECO:0007669"/>
    <property type="project" value="TreeGrafter"/>
</dbReference>
<evidence type="ECO:0000256" key="4">
    <source>
        <dbReference type="ARBA" id="ARBA00033763"/>
    </source>
</evidence>
<evidence type="ECO:0000256" key="1">
    <source>
        <dbReference type="ARBA" id="ARBA00022603"/>
    </source>
</evidence>